<dbReference type="CDD" id="cd02198">
    <property type="entry name" value="YjgH_like"/>
    <property type="match status" value="1"/>
</dbReference>
<reference evidence="2" key="1">
    <citation type="submission" date="2020-05" db="EMBL/GenBank/DDBJ databases">
        <title>Frigoriglobus tundricola gen. nov., sp. nov., a psychrotolerant cellulolytic planctomycete of the family Gemmataceae with two divergent copies of 16S rRNA gene.</title>
        <authorList>
            <person name="Kulichevskaya I.S."/>
            <person name="Ivanova A.A."/>
            <person name="Naumoff D.G."/>
            <person name="Beletsky A.V."/>
            <person name="Rijpstra W.I.C."/>
            <person name="Sinninghe Damste J.S."/>
            <person name="Mardanov A.V."/>
            <person name="Ravin N.V."/>
            <person name="Dedysh S.N."/>
        </authorList>
    </citation>
    <scope>NUCLEOTIDE SEQUENCE [LARGE SCALE GENOMIC DNA]</scope>
    <source>
        <strain evidence="2">PL17</strain>
    </source>
</reference>
<evidence type="ECO:0000313" key="1">
    <source>
        <dbReference type="EMBL" id="QJW95041.1"/>
    </source>
</evidence>
<dbReference type="AlphaFoldDB" id="A0A6M5YP89"/>
<dbReference type="CDD" id="cd00448">
    <property type="entry name" value="YjgF_YER057c_UK114_family"/>
    <property type="match status" value="1"/>
</dbReference>
<gene>
    <name evidence="1" type="ORF">FTUN_2567</name>
</gene>
<dbReference type="Gene3D" id="3.30.1330.40">
    <property type="entry name" value="RutC-like"/>
    <property type="match status" value="2"/>
</dbReference>
<protein>
    <submittedName>
        <fullName evidence="1">Translation initiation inhibitor protein</fullName>
    </submittedName>
</protein>
<dbReference type="PANTHER" id="PTHR11803">
    <property type="entry name" value="2-IMINOBUTANOATE/2-IMINOPROPANOATE DEAMINASE RIDA"/>
    <property type="match status" value="1"/>
</dbReference>
<proteinExistence type="predicted"/>
<dbReference type="KEGG" id="ftj:FTUN_2567"/>
<dbReference type="Pfam" id="PF01042">
    <property type="entry name" value="Ribonuc_L-PSP"/>
    <property type="match status" value="2"/>
</dbReference>
<accession>A0A6M5YP89</accession>
<dbReference type="PANTHER" id="PTHR11803:SF44">
    <property type="entry name" value="RUTC FAMILY PROTEIN YJGH"/>
    <property type="match status" value="1"/>
</dbReference>
<organism evidence="1 2">
    <name type="scientific">Frigoriglobus tundricola</name>
    <dbReference type="NCBI Taxonomy" id="2774151"/>
    <lineage>
        <taxon>Bacteria</taxon>
        <taxon>Pseudomonadati</taxon>
        <taxon>Planctomycetota</taxon>
        <taxon>Planctomycetia</taxon>
        <taxon>Gemmatales</taxon>
        <taxon>Gemmataceae</taxon>
        <taxon>Frigoriglobus</taxon>
    </lineage>
</organism>
<dbReference type="InterPro" id="IPR038743">
    <property type="entry name" value="YjgH-like"/>
</dbReference>
<dbReference type="SUPFAM" id="SSF55298">
    <property type="entry name" value="YjgF-like"/>
    <property type="match status" value="2"/>
</dbReference>
<name>A0A6M5YP89_9BACT</name>
<dbReference type="InterPro" id="IPR006175">
    <property type="entry name" value="YjgF/YER057c/UK114"/>
</dbReference>
<dbReference type="GO" id="GO:0019239">
    <property type="term" value="F:deaminase activity"/>
    <property type="evidence" value="ECO:0007669"/>
    <property type="project" value="TreeGrafter"/>
</dbReference>
<dbReference type="EMBL" id="CP053452">
    <property type="protein sequence ID" value="QJW95041.1"/>
    <property type="molecule type" value="Genomic_DNA"/>
</dbReference>
<sequence length="265" mass="28100">MAPREAVFPANRHALYEAHGYSAAVRSDNLLFVSGQVGARPDGSPEPDFEAQVRRAFANLEATLLAGGCGFDDIVDVTTFHTAPEKQLGTVMAVKGEVFKSAPYPSWTAVGVNWLAGFDFEIKVVARIPSGASASVSRHNPPTIWDMASAGYSQISVAEPGRLAFLSGQVAWLPSGEEAPKDVAGQAKVAAVNLASALKELGASGKDIVMLRLYVVDATTEKFQQAQVALDELKGDGMPSITTIGVQALYSPDILVEIEMVVRLP</sequence>
<dbReference type="GO" id="GO:0005829">
    <property type="term" value="C:cytosol"/>
    <property type="evidence" value="ECO:0007669"/>
    <property type="project" value="TreeGrafter"/>
</dbReference>
<dbReference type="Proteomes" id="UP000503447">
    <property type="component" value="Chromosome"/>
</dbReference>
<dbReference type="InterPro" id="IPR035959">
    <property type="entry name" value="RutC-like_sf"/>
</dbReference>
<keyword evidence="2" id="KW-1185">Reference proteome</keyword>
<evidence type="ECO:0000313" key="2">
    <source>
        <dbReference type="Proteomes" id="UP000503447"/>
    </source>
</evidence>